<keyword evidence="1" id="KW-1133">Transmembrane helix</keyword>
<keyword evidence="1" id="KW-0812">Transmembrane</keyword>
<sequence>MPTPVDRLRRLLPSGMTGLAGVACAACCALPALLAAGVLGGAGWAAVNRYLPGVAVALAVLAGLSWWWASRRRHITGCAGGSCSCGPADQRNRQVLTLRSDT</sequence>
<dbReference type="PROSITE" id="PS51257">
    <property type="entry name" value="PROKAR_LIPOPROTEIN"/>
    <property type="match status" value="1"/>
</dbReference>
<evidence type="ECO:0000313" key="3">
    <source>
        <dbReference type="Proteomes" id="UP000198217"/>
    </source>
</evidence>
<gene>
    <name evidence="2" type="ORF">GA0070609_4848</name>
</gene>
<organism evidence="2 3">
    <name type="scientific">Micromonospora echinaurantiaca</name>
    <dbReference type="NCBI Taxonomy" id="47857"/>
    <lineage>
        <taxon>Bacteria</taxon>
        <taxon>Bacillati</taxon>
        <taxon>Actinomycetota</taxon>
        <taxon>Actinomycetes</taxon>
        <taxon>Micromonosporales</taxon>
        <taxon>Micromonosporaceae</taxon>
        <taxon>Micromonospora</taxon>
    </lineage>
</organism>
<feature type="transmembrane region" description="Helical" evidence="1">
    <location>
        <begin position="51"/>
        <end position="69"/>
    </location>
</feature>
<reference evidence="2 3" key="1">
    <citation type="submission" date="2016-06" db="EMBL/GenBank/DDBJ databases">
        <authorList>
            <person name="Kjaerup R.B."/>
            <person name="Dalgaard T.S."/>
            <person name="Juul-Madsen H.R."/>
        </authorList>
    </citation>
    <scope>NUCLEOTIDE SEQUENCE [LARGE SCALE GENOMIC DNA]</scope>
    <source>
        <strain evidence="2 3">DSM 43904</strain>
    </source>
</reference>
<dbReference type="RefSeq" id="WP_157748286.1">
    <property type="nucleotide sequence ID" value="NZ_LT607750.1"/>
</dbReference>
<dbReference type="Proteomes" id="UP000198217">
    <property type="component" value="Chromosome I"/>
</dbReference>
<name>A0A1C5JTU3_9ACTN</name>
<keyword evidence="3" id="KW-1185">Reference proteome</keyword>
<evidence type="ECO:0000256" key="1">
    <source>
        <dbReference type="SAM" id="Phobius"/>
    </source>
</evidence>
<dbReference type="AlphaFoldDB" id="A0A1C5JTU3"/>
<evidence type="ECO:0008006" key="4">
    <source>
        <dbReference type="Google" id="ProtNLM"/>
    </source>
</evidence>
<dbReference type="EMBL" id="LT607750">
    <property type="protein sequence ID" value="SCG73456.1"/>
    <property type="molecule type" value="Genomic_DNA"/>
</dbReference>
<evidence type="ECO:0000313" key="2">
    <source>
        <dbReference type="EMBL" id="SCG73456.1"/>
    </source>
</evidence>
<protein>
    <recommendedName>
        <fullName evidence="4">Mercuric ion transport protein</fullName>
    </recommendedName>
</protein>
<keyword evidence="1" id="KW-0472">Membrane</keyword>
<accession>A0A1C5JTU3</accession>
<proteinExistence type="predicted"/>